<sequence>MQGTKRKLLQAVLYELVGALFVSPAIAWAFDESLAYSGALALLLSLCALLWNMLFNSLFEYWEARQASRSRGLRRRILHATGFEGGLALLLVPLMAWWLGISWAEAFMADLGLLAFFFVYAFVFQWAFDLAFGVPESARELPACSANG</sequence>
<proteinExistence type="predicted"/>
<organism evidence="3 4">
    <name type="scientific">Aquipseudomonas alcaligenes</name>
    <name type="common">Pseudomonas alcaligenes</name>
    <dbReference type="NCBI Taxonomy" id="43263"/>
    <lineage>
        <taxon>Bacteria</taxon>
        <taxon>Pseudomonadati</taxon>
        <taxon>Pseudomonadota</taxon>
        <taxon>Gammaproteobacteria</taxon>
        <taxon>Pseudomonadales</taxon>
        <taxon>Pseudomonadaceae</taxon>
        <taxon>Aquipseudomonas</taxon>
    </lineage>
</organism>
<reference evidence="3 4" key="1">
    <citation type="submission" date="2016-06" db="EMBL/GenBank/DDBJ databases">
        <authorList>
            <person name="Ramos C."/>
            <person name="Pintado A."/>
            <person name="Crespo-Gomez J.I."/>
        </authorList>
    </citation>
    <scope>NUCLEOTIDE SEQUENCE [LARGE SCALE GENOMIC DNA]</scope>
    <source>
        <strain evidence="3 4">AVO110</strain>
    </source>
</reference>
<evidence type="ECO:0000313" key="3">
    <source>
        <dbReference type="EMBL" id="MBC9250748.1"/>
    </source>
</evidence>
<gene>
    <name evidence="3" type="ORF">A9179_10715</name>
</gene>
<feature type="domain" description="Chlorhexidine efflux transporter" evidence="2">
    <location>
        <begin position="71"/>
        <end position="132"/>
    </location>
</feature>
<name>A0ABR7RZW2_AQUAC</name>
<keyword evidence="4" id="KW-1185">Reference proteome</keyword>
<evidence type="ECO:0000256" key="1">
    <source>
        <dbReference type="SAM" id="Phobius"/>
    </source>
</evidence>
<dbReference type="EMBL" id="LZEU01000001">
    <property type="protein sequence ID" value="MBC9250748.1"/>
    <property type="molecule type" value="Genomic_DNA"/>
</dbReference>
<keyword evidence="1" id="KW-0812">Transmembrane</keyword>
<evidence type="ECO:0000313" key="4">
    <source>
        <dbReference type="Proteomes" id="UP000744555"/>
    </source>
</evidence>
<evidence type="ECO:0000259" key="2">
    <source>
        <dbReference type="Pfam" id="PF05232"/>
    </source>
</evidence>
<feature type="transmembrane region" description="Helical" evidence="1">
    <location>
        <begin position="111"/>
        <end position="132"/>
    </location>
</feature>
<keyword evidence="1" id="KW-0472">Membrane</keyword>
<feature type="transmembrane region" description="Helical" evidence="1">
    <location>
        <begin position="12"/>
        <end position="30"/>
    </location>
</feature>
<dbReference type="RefSeq" id="WP_187805820.1">
    <property type="nucleotide sequence ID" value="NZ_LZEU01000001.1"/>
</dbReference>
<protein>
    <recommendedName>
        <fullName evidence="2">Chlorhexidine efflux transporter domain-containing protein</fullName>
    </recommendedName>
</protein>
<dbReference type="InterPro" id="IPR058208">
    <property type="entry name" value="PACE"/>
</dbReference>
<dbReference type="Pfam" id="PF05232">
    <property type="entry name" value="BTP"/>
    <property type="match status" value="2"/>
</dbReference>
<keyword evidence="1" id="KW-1133">Transmembrane helix</keyword>
<comment type="caution">
    <text evidence="3">The sequence shown here is derived from an EMBL/GenBank/DDBJ whole genome shotgun (WGS) entry which is preliminary data.</text>
</comment>
<feature type="transmembrane region" description="Helical" evidence="1">
    <location>
        <begin position="36"/>
        <end position="56"/>
    </location>
</feature>
<dbReference type="Proteomes" id="UP000744555">
    <property type="component" value="Unassembled WGS sequence"/>
</dbReference>
<feature type="domain" description="Chlorhexidine efflux transporter" evidence="2">
    <location>
        <begin position="3"/>
        <end position="65"/>
    </location>
</feature>
<dbReference type="InterPro" id="IPR007896">
    <property type="entry name" value="BTP_bacteria"/>
</dbReference>
<dbReference type="NCBIfam" id="NF033664">
    <property type="entry name" value="PACE_transport"/>
    <property type="match status" value="1"/>
</dbReference>
<accession>A0ABR7RZW2</accession>
<feature type="transmembrane region" description="Helical" evidence="1">
    <location>
        <begin position="77"/>
        <end position="99"/>
    </location>
</feature>